<protein>
    <recommendedName>
        <fullName evidence="4">Histidine kinase</fullName>
    </recommendedName>
</protein>
<evidence type="ECO:0000256" key="1">
    <source>
        <dbReference type="SAM" id="SignalP"/>
    </source>
</evidence>
<comment type="caution">
    <text evidence="2">The sequence shown here is derived from an EMBL/GenBank/DDBJ whole genome shotgun (WGS) entry which is preliminary data.</text>
</comment>
<evidence type="ECO:0000313" key="3">
    <source>
        <dbReference type="Proteomes" id="UP000294547"/>
    </source>
</evidence>
<reference evidence="2 3" key="1">
    <citation type="submission" date="2019-03" db="EMBL/GenBank/DDBJ databases">
        <title>Genomic Encyclopedia of Type Strains, Phase IV (KMG-IV): sequencing the most valuable type-strain genomes for metagenomic binning, comparative biology and taxonomic classification.</title>
        <authorList>
            <person name="Goeker M."/>
        </authorList>
    </citation>
    <scope>NUCLEOTIDE SEQUENCE [LARGE SCALE GENOMIC DNA]</scope>
    <source>
        <strain evidence="2 3">DSM 102969</strain>
    </source>
</reference>
<dbReference type="AlphaFoldDB" id="A0A4V3CWT1"/>
<gene>
    <name evidence="2" type="ORF">EDD54_1487</name>
</gene>
<feature type="signal peptide" evidence="1">
    <location>
        <begin position="1"/>
        <end position="22"/>
    </location>
</feature>
<keyword evidence="3" id="KW-1185">Reference proteome</keyword>
<dbReference type="EMBL" id="SNXY01000006">
    <property type="protein sequence ID" value="TDP87588.1"/>
    <property type="molecule type" value="Genomic_DNA"/>
</dbReference>
<accession>A0A4V3CWT1</accession>
<organism evidence="2 3">
    <name type="scientific">Oharaeibacter diazotrophicus</name>
    <dbReference type="NCBI Taxonomy" id="1920512"/>
    <lineage>
        <taxon>Bacteria</taxon>
        <taxon>Pseudomonadati</taxon>
        <taxon>Pseudomonadota</taxon>
        <taxon>Alphaproteobacteria</taxon>
        <taxon>Hyphomicrobiales</taxon>
        <taxon>Pleomorphomonadaceae</taxon>
        <taxon>Oharaeibacter</taxon>
    </lineage>
</organism>
<keyword evidence="1" id="KW-0732">Signal</keyword>
<dbReference type="RefSeq" id="WP_126535303.1">
    <property type="nucleotide sequence ID" value="NZ_BSPM01000008.1"/>
</dbReference>
<feature type="chain" id="PRO_5020925242" description="Histidine kinase" evidence="1">
    <location>
        <begin position="23"/>
        <end position="165"/>
    </location>
</feature>
<dbReference type="Proteomes" id="UP000294547">
    <property type="component" value="Unassembled WGS sequence"/>
</dbReference>
<name>A0A4V3CWT1_9HYPH</name>
<proteinExistence type="predicted"/>
<evidence type="ECO:0000313" key="2">
    <source>
        <dbReference type="EMBL" id="TDP87588.1"/>
    </source>
</evidence>
<dbReference type="Gene3D" id="3.40.1000.10">
    <property type="entry name" value="Mog1/PsbP, alpha/beta/alpha sandwich"/>
    <property type="match status" value="1"/>
</dbReference>
<evidence type="ECO:0008006" key="4">
    <source>
        <dbReference type="Google" id="ProtNLM"/>
    </source>
</evidence>
<dbReference type="OrthoDB" id="8288922at2"/>
<sequence>MKRIVAAAAFAATALVGLAAEAATLNFPSDDPVAAITIPDDWGPKETESGIDATSADEAVYLAIDVADAENVEEVVTDAITYLGGAGVTVDTATQKEGTAEFNGLKASTIEWEGTDKDGPVTIGLAFTSPKEGKLLVLTYWGSKGDQDAHGAEIAAILGSIKPAQ</sequence>